<proteinExistence type="predicted"/>
<name>A0AAN6UNR0_9PEZI</name>
<evidence type="ECO:0000313" key="3">
    <source>
        <dbReference type="Proteomes" id="UP001304895"/>
    </source>
</evidence>
<keyword evidence="3" id="KW-1185">Reference proteome</keyword>
<reference evidence="2" key="2">
    <citation type="submission" date="2023-05" db="EMBL/GenBank/DDBJ databases">
        <authorList>
            <consortium name="Lawrence Berkeley National Laboratory"/>
            <person name="Steindorff A."/>
            <person name="Hensen N."/>
            <person name="Bonometti L."/>
            <person name="Westerberg I."/>
            <person name="Brannstrom I.O."/>
            <person name="Guillou S."/>
            <person name="Cros-Aarteil S."/>
            <person name="Calhoun S."/>
            <person name="Haridas S."/>
            <person name="Kuo A."/>
            <person name="Mondo S."/>
            <person name="Pangilinan J."/>
            <person name="Riley R."/>
            <person name="Labutti K."/>
            <person name="Andreopoulos B."/>
            <person name="Lipzen A."/>
            <person name="Chen C."/>
            <person name="Yanf M."/>
            <person name="Daum C."/>
            <person name="Ng V."/>
            <person name="Clum A."/>
            <person name="Ohm R."/>
            <person name="Martin F."/>
            <person name="Silar P."/>
            <person name="Natvig D."/>
            <person name="Lalanne C."/>
            <person name="Gautier V."/>
            <person name="Ament-Velasquez S.L."/>
            <person name="Kruys A."/>
            <person name="Hutchinson M.I."/>
            <person name="Powell A.J."/>
            <person name="Barry K."/>
            <person name="Miller A.N."/>
            <person name="Grigoriev I.V."/>
            <person name="Debuchy R."/>
            <person name="Gladieux P."/>
            <person name="Thoren M.H."/>
            <person name="Johannesson H."/>
        </authorList>
    </citation>
    <scope>NUCLEOTIDE SEQUENCE</scope>
    <source>
        <strain evidence="2">CBS 123565</strain>
    </source>
</reference>
<feature type="compositionally biased region" description="Acidic residues" evidence="1">
    <location>
        <begin position="358"/>
        <end position="367"/>
    </location>
</feature>
<gene>
    <name evidence="2" type="ORF">BT67DRAFT_264571</name>
</gene>
<evidence type="ECO:0000313" key="2">
    <source>
        <dbReference type="EMBL" id="KAK4135930.1"/>
    </source>
</evidence>
<comment type="caution">
    <text evidence="2">The sequence shown here is derived from an EMBL/GenBank/DDBJ whole genome shotgun (WGS) entry which is preliminary data.</text>
</comment>
<feature type="region of interest" description="Disordered" evidence="1">
    <location>
        <begin position="105"/>
        <end position="151"/>
    </location>
</feature>
<reference evidence="2" key="1">
    <citation type="journal article" date="2023" name="Mol. Phylogenet. Evol.">
        <title>Genome-scale phylogeny and comparative genomics of the fungal order Sordariales.</title>
        <authorList>
            <person name="Hensen N."/>
            <person name="Bonometti L."/>
            <person name="Westerberg I."/>
            <person name="Brannstrom I.O."/>
            <person name="Guillou S."/>
            <person name="Cros-Aarteil S."/>
            <person name="Calhoun S."/>
            <person name="Haridas S."/>
            <person name="Kuo A."/>
            <person name="Mondo S."/>
            <person name="Pangilinan J."/>
            <person name="Riley R."/>
            <person name="LaButti K."/>
            <person name="Andreopoulos B."/>
            <person name="Lipzen A."/>
            <person name="Chen C."/>
            <person name="Yan M."/>
            <person name="Daum C."/>
            <person name="Ng V."/>
            <person name="Clum A."/>
            <person name="Steindorff A."/>
            <person name="Ohm R.A."/>
            <person name="Martin F."/>
            <person name="Silar P."/>
            <person name="Natvig D.O."/>
            <person name="Lalanne C."/>
            <person name="Gautier V."/>
            <person name="Ament-Velasquez S.L."/>
            <person name="Kruys A."/>
            <person name="Hutchinson M.I."/>
            <person name="Powell A.J."/>
            <person name="Barry K."/>
            <person name="Miller A.N."/>
            <person name="Grigoriev I.V."/>
            <person name="Debuchy R."/>
            <person name="Gladieux P."/>
            <person name="Hiltunen Thoren M."/>
            <person name="Johannesson H."/>
        </authorList>
    </citation>
    <scope>NUCLEOTIDE SEQUENCE</scope>
    <source>
        <strain evidence="2">CBS 123565</strain>
    </source>
</reference>
<dbReference type="EMBL" id="MU853405">
    <property type="protein sequence ID" value="KAK4135930.1"/>
    <property type="molecule type" value="Genomic_DNA"/>
</dbReference>
<protein>
    <submittedName>
        <fullName evidence="2">Uncharacterized protein</fullName>
    </submittedName>
</protein>
<sequence>MGAGDWIFWYWPETNERRLLTLEEYQQFLTIYPRNGQVAYEDTQSITSSDLIFDAECAESPERAKNAEIAECAEMAEGSESGESTESSEFILDPDAELIEDNTEYYDLPPRPDTPTPPSPPKKAASLPDRFYTPAPSPEPETLEPPTSPYRRRATSFSWTGLEETAWGVHNFVDRGTGLLVVQSVREAEERYLDGILHHCAWNGYASPEHAPVSAGPELVLTTDEGENYWLDDNITQYEYDYVYDQHDDEFFGHCCDELCGPYYYDDENECAIEDDEEDYDEGHARAAGEAEAEMDDVHDMLGRIEMAVHGEVGSRKQEQAPVQDRALPEVPATKNTIPGLPFGTRDPTLPKKSWADMMDEEDEEDYPTPQKKSWADIMDEEDEEY</sequence>
<accession>A0AAN6UNR0</accession>
<dbReference type="Proteomes" id="UP001304895">
    <property type="component" value="Unassembled WGS sequence"/>
</dbReference>
<evidence type="ECO:0000256" key="1">
    <source>
        <dbReference type="SAM" id="MobiDB-lite"/>
    </source>
</evidence>
<organism evidence="2 3">
    <name type="scientific">Trichocladium antarcticum</name>
    <dbReference type="NCBI Taxonomy" id="1450529"/>
    <lineage>
        <taxon>Eukaryota</taxon>
        <taxon>Fungi</taxon>
        <taxon>Dikarya</taxon>
        <taxon>Ascomycota</taxon>
        <taxon>Pezizomycotina</taxon>
        <taxon>Sordariomycetes</taxon>
        <taxon>Sordariomycetidae</taxon>
        <taxon>Sordariales</taxon>
        <taxon>Chaetomiaceae</taxon>
        <taxon>Trichocladium</taxon>
    </lineage>
</organism>
<feature type="region of interest" description="Disordered" evidence="1">
    <location>
        <begin position="329"/>
        <end position="386"/>
    </location>
</feature>
<dbReference type="AlphaFoldDB" id="A0AAN6UNR0"/>
<feature type="compositionally biased region" description="Pro residues" evidence="1">
    <location>
        <begin position="109"/>
        <end position="121"/>
    </location>
</feature>